<evidence type="ECO:0000256" key="1">
    <source>
        <dbReference type="PROSITE-ProRule" id="PRU00117"/>
    </source>
</evidence>
<dbReference type="InterPro" id="IPR013899">
    <property type="entry name" value="DUF1771"/>
</dbReference>
<accession>A0ABR1FHW3</accession>
<dbReference type="InterPro" id="IPR036612">
    <property type="entry name" value="KH_dom_type_1_sf"/>
</dbReference>
<dbReference type="SUPFAM" id="SSF160443">
    <property type="entry name" value="SMR domain-like"/>
    <property type="match status" value="1"/>
</dbReference>
<dbReference type="PANTHER" id="PTHR46535:SF1">
    <property type="entry name" value="NEDD4-BINDING PROTEIN 2"/>
    <property type="match status" value="1"/>
</dbReference>
<reference evidence="3 4" key="1">
    <citation type="submission" date="2024-03" db="EMBL/GenBank/DDBJ databases">
        <title>Aureococcus anophagefferens CCMP1851 and Kratosvirus quantuckense: Draft genome of a second virus-susceptible host strain in the model system.</title>
        <authorList>
            <person name="Chase E."/>
            <person name="Truchon A.R."/>
            <person name="Schepens W."/>
            <person name="Wilhelm S.W."/>
        </authorList>
    </citation>
    <scope>NUCLEOTIDE SEQUENCE [LARGE SCALE GENOMIC DNA]</scope>
    <source>
        <strain evidence="3 4">CCMP1851</strain>
    </source>
</reference>
<dbReference type="InterPro" id="IPR052772">
    <property type="entry name" value="Endo/PolyKinase_Domain-Protein"/>
</dbReference>
<dbReference type="Pfam" id="PF08590">
    <property type="entry name" value="DUF1771"/>
    <property type="match status" value="1"/>
</dbReference>
<dbReference type="SMART" id="SM01162">
    <property type="entry name" value="DUF1771"/>
    <property type="match status" value="1"/>
</dbReference>
<evidence type="ECO:0000313" key="4">
    <source>
        <dbReference type="Proteomes" id="UP001363151"/>
    </source>
</evidence>
<dbReference type="PANTHER" id="PTHR46535">
    <property type="entry name" value="NEDD4-BINDING PROTEIN 2"/>
    <property type="match status" value="1"/>
</dbReference>
<dbReference type="SMART" id="SM00463">
    <property type="entry name" value="SMR"/>
    <property type="match status" value="1"/>
</dbReference>
<protein>
    <submittedName>
        <fullName evidence="3">2',3'-cyclic-nucleotide 3'-phosphodiesterase</fullName>
    </submittedName>
</protein>
<dbReference type="InterPro" id="IPR004087">
    <property type="entry name" value="KH_dom"/>
</dbReference>
<dbReference type="SMART" id="SM00322">
    <property type="entry name" value="KH"/>
    <property type="match status" value="1"/>
</dbReference>
<dbReference type="InterPro" id="IPR002625">
    <property type="entry name" value="Smr_dom"/>
</dbReference>
<dbReference type="InterPro" id="IPR036063">
    <property type="entry name" value="Smr_dom_sf"/>
</dbReference>
<proteinExistence type="predicted"/>
<dbReference type="CDD" id="cd00105">
    <property type="entry name" value="KH-I"/>
    <property type="match status" value="1"/>
</dbReference>
<dbReference type="Pfam" id="PF00013">
    <property type="entry name" value="KH_1"/>
    <property type="match status" value="1"/>
</dbReference>
<organism evidence="3 4">
    <name type="scientific">Aureococcus anophagefferens</name>
    <name type="common">Harmful bloom alga</name>
    <dbReference type="NCBI Taxonomy" id="44056"/>
    <lineage>
        <taxon>Eukaryota</taxon>
        <taxon>Sar</taxon>
        <taxon>Stramenopiles</taxon>
        <taxon>Ochrophyta</taxon>
        <taxon>Pelagophyceae</taxon>
        <taxon>Pelagomonadales</taxon>
        <taxon>Pelagomonadaceae</taxon>
        <taxon>Aureococcus</taxon>
    </lineage>
</organism>
<dbReference type="PROSITE" id="PS50828">
    <property type="entry name" value="SMR"/>
    <property type="match status" value="1"/>
</dbReference>
<evidence type="ECO:0000259" key="2">
    <source>
        <dbReference type="PROSITE" id="PS50828"/>
    </source>
</evidence>
<dbReference type="Proteomes" id="UP001363151">
    <property type="component" value="Unassembled WGS sequence"/>
</dbReference>
<dbReference type="PROSITE" id="PS50084">
    <property type="entry name" value="KH_TYPE_1"/>
    <property type="match status" value="1"/>
</dbReference>
<sequence length="238" mass="25189">MGICFGIHSPEPAADAAAASDAPAHLESEEIVAVIGHGGSTIKKIEHDSGCKIHIDRGSGSITYDGSDGAVAAAKKAVAVAVAKAHEMPDYTGPEGGKQRAEAFKLSKKRDGFKHDAKAAYDRGDKAAAHAASVKGKDLDAEVARLHARAAATIFAYRNKGHPETFIDLHGLLVDEALRFLTQRLDALKQGDLEVVTGAGHHSENHVAKIKPAAIALFKERRLKFSEINAGDVKVHLK</sequence>
<name>A0ABR1FHW3_AURAN</name>
<dbReference type="EMBL" id="JBBJCI010000420">
    <property type="protein sequence ID" value="KAK7231085.1"/>
    <property type="molecule type" value="Genomic_DNA"/>
</dbReference>
<gene>
    <name evidence="3" type="ORF">SO694_00076182</name>
</gene>
<dbReference type="Gene3D" id="3.30.1370.110">
    <property type="match status" value="1"/>
</dbReference>
<keyword evidence="1" id="KW-0694">RNA-binding</keyword>
<dbReference type="Gene3D" id="3.30.1370.10">
    <property type="entry name" value="K Homology domain, type 1"/>
    <property type="match status" value="1"/>
</dbReference>
<feature type="domain" description="Smr" evidence="2">
    <location>
        <begin position="167"/>
        <end position="238"/>
    </location>
</feature>
<evidence type="ECO:0000313" key="3">
    <source>
        <dbReference type="EMBL" id="KAK7231085.1"/>
    </source>
</evidence>
<dbReference type="InterPro" id="IPR004088">
    <property type="entry name" value="KH_dom_type_1"/>
</dbReference>
<comment type="caution">
    <text evidence="3">The sequence shown here is derived from an EMBL/GenBank/DDBJ whole genome shotgun (WGS) entry which is preliminary data.</text>
</comment>
<dbReference type="SUPFAM" id="SSF54791">
    <property type="entry name" value="Eukaryotic type KH-domain (KH-domain type I)"/>
    <property type="match status" value="1"/>
</dbReference>
<keyword evidence="4" id="KW-1185">Reference proteome</keyword>